<feature type="compositionally biased region" description="Low complexity" evidence="1">
    <location>
        <begin position="59"/>
        <end position="69"/>
    </location>
</feature>
<accession>A0A9J6DSS3</accession>
<dbReference type="AlphaFoldDB" id="A0A9J6DSS3"/>
<feature type="region of interest" description="Disordered" evidence="1">
    <location>
        <begin position="1"/>
        <end position="118"/>
    </location>
</feature>
<evidence type="ECO:0000313" key="2">
    <source>
        <dbReference type="EMBL" id="KAH8025041.1"/>
    </source>
</evidence>
<dbReference type="Proteomes" id="UP000821866">
    <property type="component" value="Unassembled WGS sequence"/>
</dbReference>
<feature type="compositionally biased region" description="Basic and acidic residues" evidence="1">
    <location>
        <begin position="142"/>
        <end position="157"/>
    </location>
</feature>
<organism evidence="2 3">
    <name type="scientific">Rhipicephalus microplus</name>
    <name type="common">Cattle tick</name>
    <name type="synonym">Boophilus microplus</name>
    <dbReference type="NCBI Taxonomy" id="6941"/>
    <lineage>
        <taxon>Eukaryota</taxon>
        <taxon>Metazoa</taxon>
        <taxon>Ecdysozoa</taxon>
        <taxon>Arthropoda</taxon>
        <taxon>Chelicerata</taxon>
        <taxon>Arachnida</taxon>
        <taxon>Acari</taxon>
        <taxon>Parasitiformes</taxon>
        <taxon>Ixodida</taxon>
        <taxon>Ixodoidea</taxon>
        <taxon>Ixodidae</taxon>
        <taxon>Rhipicephalinae</taxon>
        <taxon>Rhipicephalus</taxon>
        <taxon>Boophilus</taxon>
    </lineage>
</organism>
<feature type="compositionally biased region" description="Basic and acidic residues" evidence="1">
    <location>
        <begin position="31"/>
        <end position="43"/>
    </location>
</feature>
<dbReference type="EMBL" id="JABSTU010000007">
    <property type="protein sequence ID" value="KAH8025041.1"/>
    <property type="molecule type" value="Genomic_DNA"/>
</dbReference>
<proteinExistence type="predicted"/>
<keyword evidence="3" id="KW-1185">Reference proteome</keyword>
<reference evidence="2" key="2">
    <citation type="submission" date="2021-09" db="EMBL/GenBank/DDBJ databases">
        <authorList>
            <person name="Jia N."/>
            <person name="Wang J."/>
            <person name="Shi W."/>
            <person name="Du L."/>
            <person name="Sun Y."/>
            <person name="Zhan W."/>
            <person name="Jiang J."/>
            <person name="Wang Q."/>
            <person name="Zhang B."/>
            <person name="Ji P."/>
            <person name="Sakyi L.B."/>
            <person name="Cui X."/>
            <person name="Yuan T."/>
            <person name="Jiang B."/>
            <person name="Yang W."/>
            <person name="Lam T.T.-Y."/>
            <person name="Chang Q."/>
            <person name="Ding S."/>
            <person name="Wang X."/>
            <person name="Zhu J."/>
            <person name="Ruan X."/>
            <person name="Zhao L."/>
            <person name="Wei J."/>
            <person name="Que T."/>
            <person name="Du C."/>
            <person name="Cheng J."/>
            <person name="Dai P."/>
            <person name="Han X."/>
            <person name="Huang E."/>
            <person name="Gao Y."/>
            <person name="Liu J."/>
            <person name="Shao H."/>
            <person name="Ye R."/>
            <person name="Li L."/>
            <person name="Wei W."/>
            <person name="Wang X."/>
            <person name="Wang C."/>
            <person name="Huo Q."/>
            <person name="Li W."/>
            <person name="Guo W."/>
            <person name="Chen H."/>
            <person name="Chen S."/>
            <person name="Zhou L."/>
            <person name="Zhou L."/>
            <person name="Ni X."/>
            <person name="Tian J."/>
            <person name="Zhou Y."/>
            <person name="Sheng Y."/>
            <person name="Liu T."/>
            <person name="Pan Y."/>
            <person name="Xia L."/>
            <person name="Li J."/>
            <person name="Zhao F."/>
            <person name="Cao W."/>
        </authorList>
    </citation>
    <scope>NUCLEOTIDE SEQUENCE</scope>
    <source>
        <strain evidence="2">Rmic-2018</strain>
        <tissue evidence="2">Larvae</tissue>
    </source>
</reference>
<evidence type="ECO:0000313" key="3">
    <source>
        <dbReference type="Proteomes" id="UP000821866"/>
    </source>
</evidence>
<gene>
    <name evidence="2" type="ORF">HPB51_002937</name>
</gene>
<comment type="caution">
    <text evidence="2">The sequence shown here is derived from an EMBL/GenBank/DDBJ whole genome shotgun (WGS) entry which is preliminary data.</text>
</comment>
<feature type="region of interest" description="Disordered" evidence="1">
    <location>
        <begin position="137"/>
        <end position="167"/>
    </location>
</feature>
<name>A0A9J6DSS3_RHIMP</name>
<reference evidence="2" key="1">
    <citation type="journal article" date="2020" name="Cell">
        <title>Large-Scale Comparative Analyses of Tick Genomes Elucidate Their Genetic Diversity and Vector Capacities.</title>
        <authorList>
            <consortium name="Tick Genome and Microbiome Consortium (TIGMIC)"/>
            <person name="Jia N."/>
            <person name="Wang J."/>
            <person name="Shi W."/>
            <person name="Du L."/>
            <person name="Sun Y."/>
            <person name="Zhan W."/>
            <person name="Jiang J.F."/>
            <person name="Wang Q."/>
            <person name="Zhang B."/>
            <person name="Ji P."/>
            <person name="Bell-Sakyi L."/>
            <person name="Cui X.M."/>
            <person name="Yuan T.T."/>
            <person name="Jiang B.G."/>
            <person name="Yang W.F."/>
            <person name="Lam T.T."/>
            <person name="Chang Q.C."/>
            <person name="Ding S.J."/>
            <person name="Wang X.J."/>
            <person name="Zhu J.G."/>
            <person name="Ruan X.D."/>
            <person name="Zhao L."/>
            <person name="Wei J.T."/>
            <person name="Ye R.Z."/>
            <person name="Que T.C."/>
            <person name="Du C.H."/>
            <person name="Zhou Y.H."/>
            <person name="Cheng J.X."/>
            <person name="Dai P.F."/>
            <person name="Guo W.B."/>
            <person name="Han X.H."/>
            <person name="Huang E.J."/>
            <person name="Li L.F."/>
            <person name="Wei W."/>
            <person name="Gao Y.C."/>
            <person name="Liu J.Z."/>
            <person name="Shao H.Z."/>
            <person name="Wang X."/>
            <person name="Wang C.C."/>
            <person name="Yang T.C."/>
            <person name="Huo Q.B."/>
            <person name="Li W."/>
            <person name="Chen H.Y."/>
            <person name="Chen S.E."/>
            <person name="Zhou L.G."/>
            <person name="Ni X.B."/>
            <person name="Tian J.H."/>
            <person name="Sheng Y."/>
            <person name="Liu T."/>
            <person name="Pan Y.S."/>
            <person name="Xia L.Y."/>
            <person name="Li J."/>
            <person name="Zhao F."/>
            <person name="Cao W.C."/>
        </authorList>
    </citation>
    <scope>NUCLEOTIDE SEQUENCE</scope>
    <source>
        <strain evidence="2">Rmic-2018</strain>
    </source>
</reference>
<feature type="compositionally biased region" description="Polar residues" evidence="1">
    <location>
        <begin position="44"/>
        <end position="55"/>
    </location>
</feature>
<protein>
    <submittedName>
        <fullName evidence="2">Uncharacterized protein</fullName>
    </submittedName>
</protein>
<evidence type="ECO:0000256" key="1">
    <source>
        <dbReference type="SAM" id="MobiDB-lite"/>
    </source>
</evidence>
<sequence length="167" mass="18462">MRRKCSRNAVAERRRRRYNSENNERNGATPAHERKGCTPHEQKQTNGWKENTSPEDLTVAAGGVRRAGGQRFNSRRGQHRNAESGSVQLERGSGERRRRGVSGSVGTSCSAFDSPGRPSALQKARALSFVFFEQDASSTLANRDRNESGSSPQRDEAGDVIDNWVMG</sequence>